<feature type="compositionally biased region" description="Acidic residues" evidence="1">
    <location>
        <begin position="170"/>
        <end position="181"/>
    </location>
</feature>
<evidence type="ECO:0000313" key="4">
    <source>
        <dbReference type="Proteomes" id="UP000799537"/>
    </source>
</evidence>
<sequence length="240" mass="26882">MGGVQPSQEPGTTVTPPLPRTTASDQANITPEDESTLSELDSPSDPSQSTMAASTQKRWLTQPNSKIAKADLLRILRQEDAWESLPREVRQNLYNFLPQPTEGEPAHNVDVHPLKTQYKQYIEDAIRTWQQDLIDGREVQSWREQAMQVEQDRQDGKWDDFKAYQREADWGDDGEDEDGEGNDVKNDTNGVATNGAASEDEEDSEGEEIEVKPKSYLTMGQRVTAKRVIADSDDDTASEA</sequence>
<dbReference type="OrthoDB" id="2289918at2759"/>
<dbReference type="AlphaFoldDB" id="A0A6A6C1E0"/>
<keyword evidence="4" id="KW-1185">Reference proteome</keyword>
<gene>
    <name evidence="3" type="ORF">M409DRAFT_29948</name>
</gene>
<dbReference type="InterPro" id="IPR028020">
    <property type="entry name" value="ASX_DEUBAD_dom"/>
</dbReference>
<proteinExistence type="predicted"/>
<feature type="compositionally biased region" description="Basic and acidic residues" evidence="1">
    <location>
        <begin position="150"/>
        <end position="169"/>
    </location>
</feature>
<dbReference type="RefSeq" id="XP_033660518.1">
    <property type="nucleotide sequence ID" value="XM_033809689.1"/>
</dbReference>
<dbReference type="EMBL" id="ML993635">
    <property type="protein sequence ID" value="KAF2159629.1"/>
    <property type="molecule type" value="Genomic_DNA"/>
</dbReference>
<feature type="region of interest" description="Disordered" evidence="1">
    <location>
        <begin position="150"/>
        <end position="240"/>
    </location>
</feature>
<dbReference type="Pfam" id="PF13919">
    <property type="entry name" value="ASXH"/>
    <property type="match status" value="1"/>
</dbReference>
<organism evidence="3 4">
    <name type="scientific">Zasmidium cellare ATCC 36951</name>
    <dbReference type="NCBI Taxonomy" id="1080233"/>
    <lineage>
        <taxon>Eukaryota</taxon>
        <taxon>Fungi</taxon>
        <taxon>Dikarya</taxon>
        <taxon>Ascomycota</taxon>
        <taxon>Pezizomycotina</taxon>
        <taxon>Dothideomycetes</taxon>
        <taxon>Dothideomycetidae</taxon>
        <taxon>Mycosphaerellales</taxon>
        <taxon>Mycosphaerellaceae</taxon>
        <taxon>Zasmidium</taxon>
    </lineage>
</organism>
<dbReference type="Proteomes" id="UP000799537">
    <property type="component" value="Unassembled WGS sequence"/>
</dbReference>
<evidence type="ECO:0000313" key="3">
    <source>
        <dbReference type="EMBL" id="KAF2159629.1"/>
    </source>
</evidence>
<dbReference type="GeneID" id="54562961"/>
<evidence type="ECO:0000256" key="1">
    <source>
        <dbReference type="SAM" id="MobiDB-lite"/>
    </source>
</evidence>
<feature type="region of interest" description="Disordered" evidence="1">
    <location>
        <begin position="1"/>
        <end position="63"/>
    </location>
</feature>
<reference evidence="3" key="1">
    <citation type="journal article" date="2020" name="Stud. Mycol.">
        <title>101 Dothideomycetes genomes: a test case for predicting lifestyles and emergence of pathogens.</title>
        <authorList>
            <person name="Haridas S."/>
            <person name="Albert R."/>
            <person name="Binder M."/>
            <person name="Bloem J."/>
            <person name="Labutti K."/>
            <person name="Salamov A."/>
            <person name="Andreopoulos B."/>
            <person name="Baker S."/>
            <person name="Barry K."/>
            <person name="Bills G."/>
            <person name="Bluhm B."/>
            <person name="Cannon C."/>
            <person name="Castanera R."/>
            <person name="Culley D."/>
            <person name="Daum C."/>
            <person name="Ezra D."/>
            <person name="Gonzalez J."/>
            <person name="Henrissat B."/>
            <person name="Kuo A."/>
            <person name="Liang C."/>
            <person name="Lipzen A."/>
            <person name="Lutzoni F."/>
            <person name="Magnuson J."/>
            <person name="Mondo S."/>
            <person name="Nolan M."/>
            <person name="Ohm R."/>
            <person name="Pangilinan J."/>
            <person name="Park H.-J."/>
            <person name="Ramirez L."/>
            <person name="Alfaro M."/>
            <person name="Sun H."/>
            <person name="Tritt A."/>
            <person name="Yoshinaga Y."/>
            <person name="Zwiers L.-H."/>
            <person name="Turgeon B."/>
            <person name="Goodwin S."/>
            <person name="Spatafora J."/>
            <person name="Crous P."/>
            <person name="Grigoriev I."/>
        </authorList>
    </citation>
    <scope>NUCLEOTIDE SEQUENCE</scope>
    <source>
        <strain evidence="3">ATCC 36951</strain>
    </source>
</reference>
<evidence type="ECO:0000259" key="2">
    <source>
        <dbReference type="Pfam" id="PF13919"/>
    </source>
</evidence>
<feature type="compositionally biased region" description="Polar residues" evidence="1">
    <location>
        <begin position="37"/>
        <end position="63"/>
    </location>
</feature>
<feature type="compositionally biased region" description="Acidic residues" evidence="1">
    <location>
        <begin position="198"/>
        <end position="208"/>
    </location>
</feature>
<accession>A0A6A6C1E0</accession>
<feature type="domain" description="ASX DEUBAD" evidence="2">
    <location>
        <begin position="53"/>
        <end position="171"/>
    </location>
</feature>
<feature type="compositionally biased region" description="Acidic residues" evidence="1">
    <location>
        <begin position="231"/>
        <end position="240"/>
    </location>
</feature>
<feature type="compositionally biased region" description="Polar residues" evidence="1">
    <location>
        <begin position="1"/>
        <end position="29"/>
    </location>
</feature>
<name>A0A6A6C1E0_ZASCE</name>
<protein>
    <recommendedName>
        <fullName evidence="2">ASX DEUBAD domain-containing protein</fullName>
    </recommendedName>
</protein>